<evidence type="ECO:0000313" key="1">
    <source>
        <dbReference type="EMBL" id="SER16876.1"/>
    </source>
</evidence>
<dbReference type="Proteomes" id="UP000242515">
    <property type="component" value="Unassembled WGS sequence"/>
</dbReference>
<organism evidence="1 2">
    <name type="scientific">Rosenbergiella nectarea</name>
    <dbReference type="NCBI Taxonomy" id="988801"/>
    <lineage>
        <taxon>Bacteria</taxon>
        <taxon>Pseudomonadati</taxon>
        <taxon>Pseudomonadota</taxon>
        <taxon>Gammaproteobacteria</taxon>
        <taxon>Enterobacterales</taxon>
        <taxon>Erwiniaceae</taxon>
        <taxon>Rosenbergiella</taxon>
    </lineage>
</organism>
<protein>
    <submittedName>
        <fullName evidence="1">Uncharacterized protein</fullName>
    </submittedName>
</protein>
<accession>A0A1H9LZK6</accession>
<evidence type="ECO:0000313" key="2">
    <source>
        <dbReference type="Proteomes" id="UP000242515"/>
    </source>
</evidence>
<proteinExistence type="predicted"/>
<reference evidence="2" key="1">
    <citation type="submission" date="2016-10" db="EMBL/GenBank/DDBJ databases">
        <authorList>
            <person name="Varghese N."/>
            <person name="Submissions S."/>
        </authorList>
    </citation>
    <scope>NUCLEOTIDE SEQUENCE [LARGE SCALE GENOMIC DNA]</scope>
    <source>
        <strain evidence="2">8N4</strain>
    </source>
</reference>
<dbReference type="STRING" id="988801.SAMN05216522_11313"/>
<dbReference type="AlphaFoldDB" id="A0A1H9LZK6"/>
<dbReference type="RefSeq" id="WP_092677822.1">
    <property type="nucleotide sequence ID" value="NZ_FOGC01000013.1"/>
</dbReference>
<name>A0A1H9LZK6_9GAMM</name>
<sequence length="132" mass="14938">MIALTQERKIALIEHADEIKDRLSEYGYPFQPHKTKQLLDIALASLTAEPKVFIHHNMLDSMTGEGGRVCGRVWNSSTDEISNEGRIPLFTASPVPEIKLPDRDKLPGWARNHEDSLGWYESEIKRLNGLGE</sequence>
<dbReference type="EMBL" id="FOGC01000013">
    <property type="protein sequence ID" value="SER16876.1"/>
    <property type="molecule type" value="Genomic_DNA"/>
</dbReference>
<keyword evidence="2" id="KW-1185">Reference proteome</keyword>
<gene>
    <name evidence="1" type="ORF">SAMN05216522_11313</name>
</gene>
<dbReference type="OrthoDB" id="6644192at2"/>